<reference evidence="1" key="1">
    <citation type="submission" date="2020-03" db="EMBL/GenBank/DDBJ databases">
        <title>Hybrid Assembly of Korean Phytophthora infestans isolates.</title>
        <authorList>
            <person name="Prokchorchik M."/>
            <person name="Lee Y."/>
            <person name="Seo J."/>
            <person name="Cho J.-H."/>
            <person name="Park Y.-E."/>
            <person name="Jang D.-C."/>
            <person name="Im J.-S."/>
            <person name="Choi J.-G."/>
            <person name="Park H.-J."/>
            <person name="Lee G.-B."/>
            <person name="Lee Y.-G."/>
            <person name="Hong S.-Y."/>
            <person name="Cho K."/>
            <person name="Sohn K.H."/>
        </authorList>
    </citation>
    <scope>NUCLEOTIDE SEQUENCE</scope>
    <source>
        <strain evidence="1">KR_2_A2</strain>
    </source>
</reference>
<gene>
    <name evidence="1" type="ORF">GN958_ATG00353</name>
</gene>
<dbReference type="EMBL" id="JAACNO010000056">
    <property type="protein sequence ID" value="KAF4150481.1"/>
    <property type="molecule type" value="Genomic_DNA"/>
</dbReference>
<proteinExistence type="predicted"/>
<evidence type="ECO:0000313" key="2">
    <source>
        <dbReference type="Proteomes" id="UP000704712"/>
    </source>
</evidence>
<accession>A0A8S9VCB0</accession>
<organism evidence="1 2">
    <name type="scientific">Phytophthora infestans</name>
    <name type="common">Potato late blight agent</name>
    <name type="synonym">Botrytis infestans</name>
    <dbReference type="NCBI Taxonomy" id="4787"/>
    <lineage>
        <taxon>Eukaryota</taxon>
        <taxon>Sar</taxon>
        <taxon>Stramenopiles</taxon>
        <taxon>Oomycota</taxon>
        <taxon>Peronosporomycetes</taxon>
        <taxon>Peronosporales</taxon>
        <taxon>Peronosporaceae</taxon>
        <taxon>Phytophthora</taxon>
    </lineage>
</organism>
<name>A0A8S9VCB0_PHYIN</name>
<sequence>MNVAFKTKLSSLYGNTSKGTKHLGEEHLLIATKVTVENERKRSRAEQLDRIRNVVVTGDDSRRINLLLETMLAVNNNLPFRIGEYEESELLADFTLGDAFRVTINNHVVTRLIAEVYSSARTSACDYIDRSGVVGVPTFTVVCDMLASKTQKSTKYIGLRLYFVDSEWKFQSILLGTRHYEHM</sequence>
<comment type="caution">
    <text evidence="1">The sequence shown here is derived from an EMBL/GenBank/DDBJ whole genome shotgun (WGS) entry which is preliminary data.</text>
</comment>
<dbReference type="AlphaFoldDB" id="A0A8S9VCB0"/>
<evidence type="ECO:0000313" key="1">
    <source>
        <dbReference type="EMBL" id="KAF4150481.1"/>
    </source>
</evidence>
<dbReference type="Proteomes" id="UP000704712">
    <property type="component" value="Unassembled WGS sequence"/>
</dbReference>
<protein>
    <submittedName>
        <fullName evidence="1">Uncharacterized protein</fullName>
    </submittedName>
</protein>